<proteinExistence type="predicted"/>
<dbReference type="GO" id="GO:0015171">
    <property type="term" value="F:amino acid transmembrane transporter activity"/>
    <property type="evidence" value="ECO:0007669"/>
    <property type="project" value="TreeGrafter"/>
</dbReference>
<feature type="transmembrane region" description="Helical" evidence="6">
    <location>
        <begin position="12"/>
        <end position="31"/>
    </location>
</feature>
<evidence type="ECO:0000256" key="6">
    <source>
        <dbReference type="SAM" id="Phobius"/>
    </source>
</evidence>
<feature type="transmembrane region" description="Helical" evidence="6">
    <location>
        <begin position="87"/>
        <end position="104"/>
    </location>
</feature>
<protein>
    <submittedName>
        <fullName evidence="7">Lysine transporter LysE</fullName>
    </submittedName>
</protein>
<evidence type="ECO:0000256" key="5">
    <source>
        <dbReference type="ARBA" id="ARBA00023136"/>
    </source>
</evidence>
<keyword evidence="5 6" id="KW-0472">Membrane</keyword>
<name>A0A9W6JSD6_9HYPH</name>
<evidence type="ECO:0000313" key="8">
    <source>
        <dbReference type="Proteomes" id="UP001143309"/>
    </source>
</evidence>
<dbReference type="EMBL" id="BSFL01000005">
    <property type="protein sequence ID" value="GLK81741.1"/>
    <property type="molecule type" value="Genomic_DNA"/>
</dbReference>
<sequence>MTAPSKASFRDVAMTVATLLTFSAALFVVALTPGPGVAAIVARALGVGFVGTLPMMAGLILGDVVWLACAAFGLAVLAASFGTAFMVVKYLGAAYLLWLAVRLWRAPPSAETVAAERRTMSPLRGFLAGFAVTIGNPKAMVFYLALLPALVDLGRVGALGFAELALATALVLFVVMGFYAALAARARVFLVSPRGRRMLNRVSGATMGAAAVGVAAS</sequence>
<keyword evidence="2" id="KW-1003">Cell membrane</keyword>
<organism evidence="7 8">
    <name type="scientific">Methylopila turkensis</name>
    <dbReference type="NCBI Taxonomy" id="1437816"/>
    <lineage>
        <taxon>Bacteria</taxon>
        <taxon>Pseudomonadati</taxon>
        <taxon>Pseudomonadota</taxon>
        <taxon>Alphaproteobacteria</taxon>
        <taxon>Hyphomicrobiales</taxon>
        <taxon>Methylopilaceae</taxon>
        <taxon>Methylopila</taxon>
    </lineage>
</organism>
<evidence type="ECO:0000313" key="7">
    <source>
        <dbReference type="EMBL" id="GLK81741.1"/>
    </source>
</evidence>
<accession>A0A9W6JSD6</accession>
<evidence type="ECO:0000256" key="3">
    <source>
        <dbReference type="ARBA" id="ARBA00022692"/>
    </source>
</evidence>
<feature type="transmembrane region" description="Helical" evidence="6">
    <location>
        <begin position="166"/>
        <end position="186"/>
    </location>
</feature>
<evidence type="ECO:0000256" key="4">
    <source>
        <dbReference type="ARBA" id="ARBA00022989"/>
    </source>
</evidence>
<keyword evidence="8" id="KW-1185">Reference proteome</keyword>
<dbReference type="InterPro" id="IPR001123">
    <property type="entry name" value="LeuE-type"/>
</dbReference>
<reference evidence="7" key="2">
    <citation type="submission" date="2023-01" db="EMBL/GenBank/DDBJ databases">
        <authorList>
            <person name="Sun Q."/>
            <person name="Evtushenko L."/>
        </authorList>
    </citation>
    <scope>NUCLEOTIDE SEQUENCE</scope>
    <source>
        <strain evidence="7">VKM B-2748</strain>
    </source>
</reference>
<comment type="subcellular location">
    <subcellularLocation>
        <location evidence="1">Cell membrane</location>
        <topology evidence="1">Multi-pass membrane protein</topology>
    </subcellularLocation>
</comment>
<dbReference type="AlphaFoldDB" id="A0A9W6JSD6"/>
<evidence type="ECO:0000256" key="2">
    <source>
        <dbReference type="ARBA" id="ARBA00022475"/>
    </source>
</evidence>
<dbReference type="GO" id="GO:0005886">
    <property type="term" value="C:plasma membrane"/>
    <property type="evidence" value="ECO:0007669"/>
    <property type="project" value="UniProtKB-SubCell"/>
</dbReference>
<dbReference type="PANTHER" id="PTHR30086">
    <property type="entry name" value="ARGININE EXPORTER PROTEIN ARGO"/>
    <property type="match status" value="1"/>
</dbReference>
<dbReference type="Proteomes" id="UP001143309">
    <property type="component" value="Unassembled WGS sequence"/>
</dbReference>
<dbReference type="PANTHER" id="PTHR30086:SF20">
    <property type="entry name" value="ARGININE EXPORTER PROTEIN ARGO-RELATED"/>
    <property type="match status" value="1"/>
</dbReference>
<feature type="transmembrane region" description="Helical" evidence="6">
    <location>
        <begin position="37"/>
        <end position="57"/>
    </location>
</feature>
<comment type="caution">
    <text evidence="7">The sequence shown here is derived from an EMBL/GenBank/DDBJ whole genome shotgun (WGS) entry which is preliminary data.</text>
</comment>
<dbReference type="RefSeq" id="WP_309299122.1">
    <property type="nucleotide sequence ID" value="NZ_BSFL01000005.1"/>
</dbReference>
<gene>
    <name evidence="7" type="ORF">GCM10008174_34820</name>
</gene>
<feature type="transmembrane region" description="Helical" evidence="6">
    <location>
        <begin position="125"/>
        <end position="146"/>
    </location>
</feature>
<evidence type="ECO:0000256" key="1">
    <source>
        <dbReference type="ARBA" id="ARBA00004651"/>
    </source>
</evidence>
<keyword evidence="4 6" id="KW-1133">Transmembrane helix</keyword>
<dbReference type="Pfam" id="PF01810">
    <property type="entry name" value="LysE"/>
    <property type="match status" value="1"/>
</dbReference>
<reference evidence="7" key="1">
    <citation type="journal article" date="2014" name="Int. J. Syst. Evol. Microbiol.">
        <title>Complete genome sequence of Corynebacterium casei LMG S-19264T (=DSM 44701T), isolated from a smear-ripened cheese.</title>
        <authorList>
            <consortium name="US DOE Joint Genome Institute (JGI-PGF)"/>
            <person name="Walter F."/>
            <person name="Albersmeier A."/>
            <person name="Kalinowski J."/>
            <person name="Ruckert C."/>
        </authorList>
    </citation>
    <scope>NUCLEOTIDE SEQUENCE</scope>
    <source>
        <strain evidence="7">VKM B-2748</strain>
    </source>
</reference>
<keyword evidence="3 6" id="KW-0812">Transmembrane</keyword>